<dbReference type="InterPro" id="IPR027417">
    <property type="entry name" value="P-loop_NTPase"/>
</dbReference>
<dbReference type="GO" id="GO:0016887">
    <property type="term" value="F:ATP hydrolysis activity"/>
    <property type="evidence" value="ECO:0007669"/>
    <property type="project" value="InterPro"/>
</dbReference>
<name>A0A8B4S080_COMTE</name>
<proteinExistence type="inferred from homology"/>
<evidence type="ECO:0000256" key="13">
    <source>
        <dbReference type="ARBA" id="ARBA00023204"/>
    </source>
</evidence>
<evidence type="ECO:0000256" key="4">
    <source>
        <dbReference type="ARBA" id="ARBA00022737"/>
    </source>
</evidence>
<organism evidence="19 20">
    <name type="scientific">Comamonas testosteroni</name>
    <name type="common">Pseudomonas testosteroni</name>
    <dbReference type="NCBI Taxonomy" id="285"/>
    <lineage>
        <taxon>Bacteria</taxon>
        <taxon>Pseudomonadati</taxon>
        <taxon>Pseudomonadota</taxon>
        <taxon>Betaproteobacteria</taxon>
        <taxon>Burkholderiales</taxon>
        <taxon>Comamonadaceae</taxon>
        <taxon>Comamonas</taxon>
    </lineage>
</organism>
<dbReference type="Gene3D" id="3.30.190.20">
    <property type="match status" value="1"/>
</dbReference>
<gene>
    <name evidence="19" type="primary">uvrA_2</name>
    <name evidence="19" type="ORF">NCTC10698_00821</name>
</gene>
<keyword evidence="12" id="KW-0238">DNA-binding</keyword>
<comment type="subcellular location">
    <subcellularLocation>
        <location evidence="1">Cytoplasm</location>
    </subcellularLocation>
</comment>
<protein>
    <recommendedName>
        <fullName evidence="15">UvrABC system protein A</fullName>
    </recommendedName>
    <alternativeName>
        <fullName evidence="16">Excinuclease ABC subunit A</fullName>
    </alternativeName>
</protein>
<evidence type="ECO:0000256" key="15">
    <source>
        <dbReference type="ARBA" id="ARBA00039316"/>
    </source>
</evidence>
<feature type="region of interest" description="Disordered" evidence="17">
    <location>
        <begin position="188"/>
        <end position="207"/>
    </location>
</feature>
<dbReference type="GO" id="GO:0005737">
    <property type="term" value="C:cytoplasm"/>
    <property type="evidence" value="ECO:0007669"/>
    <property type="project" value="UniProtKB-SubCell"/>
</dbReference>
<keyword evidence="11" id="KW-0267">Excision nuclease</keyword>
<keyword evidence="8" id="KW-0863">Zinc-finger</keyword>
<keyword evidence="6" id="KW-0227">DNA damage</keyword>
<dbReference type="InterPro" id="IPR004602">
    <property type="entry name" value="UvrA"/>
</dbReference>
<evidence type="ECO:0000259" key="18">
    <source>
        <dbReference type="PROSITE" id="PS50893"/>
    </source>
</evidence>
<dbReference type="InterPro" id="IPR017871">
    <property type="entry name" value="ABC_transporter-like_CS"/>
</dbReference>
<evidence type="ECO:0000256" key="14">
    <source>
        <dbReference type="ARBA" id="ARBA00038000"/>
    </source>
</evidence>
<dbReference type="GeneID" id="63996038"/>
<dbReference type="Gene3D" id="1.20.1580.10">
    <property type="entry name" value="ABC transporter ATPase like domain"/>
    <property type="match status" value="3"/>
</dbReference>
<keyword evidence="4" id="KW-0677">Repeat</keyword>
<evidence type="ECO:0000256" key="17">
    <source>
        <dbReference type="SAM" id="MobiDB-lite"/>
    </source>
</evidence>
<comment type="caution">
    <text evidence="19">The sequence shown here is derived from an EMBL/GenBank/DDBJ whole genome shotgun (WGS) entry which is preliminary data.</text>
</comment>
<evidence type="ECO:0000256" key="6">
    <source>
        <dbReference type="ARBA" id="ARBA00022763"/>
    </source>
</evidence>
<keyword evidence="9" id="KW-0862">Zinc</keyword>
<dbReference type="GO" id="GO:0004518">
    <property type="term" value="F:nuclease activity"/>
    <property type="evidence" value="ECO:0007669"/>
    <property type="project" value="UniProtKB-KW"/>
</dbReference>
<dbReference type="Pfam" id="PF17760">
    <property type="entry name" value="UvrA_inter"/>
    <property type="match status" value="1"/>
</dbReference>
<keyword evidence="10" id="KW-0067">ATP-binding</keyword>
<evidence type="ECO:0000256" key="8">
    <source>
        <dbReference type="ARBA" id="ARBA00022771"/>
    </source>
</evidence>
<dbReference type="GO" id="GO:0006289">
    <property type="term" value="P:nucleotide-excision repair"/>
    <property type="evidence" value="ECO:0007669"/>
    <property type="project" value="InterPro"/>
</dbReference>
<dbReference type="InterPro" id="IPR041552">
    <property type="entry name" value="UvrA_DNA-bd"/>
</dbReference>
<dbReference type="EMBL" id="UFXL01000001">
    <property type="protein sequence ID" value="SUY74820.1"/>
    <property type="molecule type" value="Genomic_DNA"/>
</dbReference>
<dbReference type="InterPro" id="IPR013815">
    <property type="entry name" value="ATP_grasp_subdomain_1"/>
</dbReference>
<dbReference type="GO" id="GO:0003677">
    <property type="term" value="F:DNA binding"/>
    <property type="evidence" value="ECO:0007669"/>
    <property type="project" value="UniProtKB-KW"/>
</dbReference>
<evidence type="ECO:0000256" key="11">
    <source>
        <dbReference type="ARBA" id="ARBA00022881"/>
    </source>
</evidence>
<reference evidence="19 20" key="1">
    <citation type="submission" date="2018-06" db="EMBL/GenBank/DDBJ databases">
        <authorList>
            <consortium name="Pathogen Informatics"/>
            <person name="Doyle S."/>
        </authorList>
    </citation>
    <scope>NUCLEOTIDE SEQUENCE [LARGE SCALE GENOMIC DNA]</scope>
    <source>
        <strain evidence="19 20">NCTC10698</strain>
    </source>
</reference>
<keyword evidence="3" id="KW-0479">Metal-binding</keyword>
<feature type="domain" description="ABC transporter" evidence="18">
    <location>
        <begin position="656"/>
        <end position="1002"/>
    </location>
</feature>
<feature type="compositionally biased region" description="Basic and acidic residues" evidence="17">
    <location>
        <begin position="188"/>
        <end position="200"/>
    </location>
</feature>
<dbReference type="InterPro" id="IPR003439">
    <property type="entry name" value="ABC_transporter-like_ATP-bd"/>
</dbReference>
<evidence type="ECO:0000313" key="19">
    <source>
        <dbReference type="EMBL" id="SUY74820.1"/>
    </source>
</evidence>
<dbReference type="PROSITE" id="PS50893">
    <property type="entry name" value="ABC_TRANSPORTER_2"/>
    <property type="match status" value="1"/>
</dbReference>
<keyword evidence="7" id="KW-0228">DNA excision</keyword>
<dbReference type="Gene3D" id="3.30.1490.20">
    <property type="entry name" value="ATP-grasp fold, A domain"/>
    <property type="match status" value="1"/>
</dbReference>
<keyword evidence="2" id="KW-0963">Cytoplasm</keyword>
<evidence type="ECO:0000256" key="10">
    <source>
        <dbReference type="ARBA" id="ARBA00022840"/>
    </source>
</evidence>
<dbReference type="Proteomes" id="UP000255070">
    <property type="component" value="Unassembled WGS sequence"/>
</dbReference>
<dbReference type="RefSeq" id="WP_003073078.1">
    <property type="nucleotide sequence ID" value="NZ_BBJZ01000001.1"/>
</dbReference>
<dbReference type="SUPFAM" id="SSF52540">
    <property type="entry name" value="P-loop containing nucleoside triphosphate hydrolases"/>
    <property type="match status" value="4"/>
</dbReference>
<dbReference type="PANTHER" id="PTHR43152">
    <property type="entry name" value="UVRABC SYSTEM PROTEIN A"/>
    <property type="match status" value="1"/>
</dbReference>
<dbReference type="Gene3D" id="3.40.50.300">
    <property type="entry name" value="P-loop containing nucleotide triphosphate hydrolases"/>
    <property type="match status" value="5"/>
</dbReference>
<keyword evidence="13" id="KW-0234">DNA repair</keyword>
<keyword evidence="20" id="KW-1185">Reference proteome</keyword>
<evidence type="ECO:0000313" key="20">
    <source>
        <dbReference type="Proteomes" id="UP000255070"/>
    </source>
</evidence>
<evidence type="ECO:0000256" key="16">
    <source>
        <dbReference type="ARBA" id="ARBA00042156"/>
    </source>
</evidence>
<evidence type="ECO:0000256" key="1">
    <source>
        <dbReference type="ARBA" id="ARBA00004496"/>
    </source>
</evidence>
<dbReference type="Gene3D" id="1.10.8.280">
    <property type="entry name" value="ABC transporter ATPase domain-like"/>
    <property type="match status" value="1"/>
</dbReference>
<dbReference type="GO" id="GO:0005524">
    <property type="term" value="F:ATP binding"/>
    <property type="evidence" value="ECO:0007669"/>
    <property type="project" value="UniProtKB-KW"/>
</dbReference>
<dbReference type="NCBIfam" id="TIGR00630">
    <property type="entry name" value="uvra"/>
    <property type="match status" value="1"/>
</dbReference>
<dbReference type="GO" id="GO:0008270">
    <property type="term" value="F:zinc ion binding"/>
    <property type="evidence" value="ECO:0007669"/>
    <property type="project" value="UniProtKB-KW"/>
</dbReference>
<evidence type="ECO:0000256" key="9">
    <source>
        <dbReference type="ARBA" id="ARBA00022833"/>
    </source>
</evidence>
<comment type="similarity">
    <text evidence="14">Belongs to the ABC transporter superfamily. UvrA family.</text>
</comment>
<dbReference type="GO" id="GO:0009380">
    <property type="term" value="C:excinuclease repair complex"/>
    <property type="evidence" value="ECO:0007669"/>
    <property type="project" value="InterPro"/>
</dbReference>
<sequence length="1978" mass="216238">MTQGLIRIRGARQHNLRNLDIDIRTGELTVVTGPSGSGKSSLVFDTLYAEGQRRYVETFSAYARQFLDRMDKPAVDKVEGVPPAIAIDQTNPVRNSRSTVGTMTEINDHLKLLFARAAQLFDSRTALPVRHDTADSIYAELAQRCEAAGDPRIAITFPVELPANTSAEEVEQWLSASGFTKVQAEREVERAHPAADEAAKGKKKSRPAPEKIKVLDVIADRFRLGKAERARAMEAIEVGLKRGSGRLTVYVLPESAAEAAEPELWKFSLGLHCPESNLTYQEPIPSLFSFNSAVGACDACRGFGRVIGVDWGLVIPNEKLTLRTGVIKPIQTPAWKEIQDDLMRHSEAEGIPRDTAWSKLTREQKDWVIEGSPNWNGKWSQTWYGIRRFFEYLESKAYKMHIRVLLSKYRSYTECPTCGGARLKTESLLWRIGGKQAADAVLPPGDEGGRYQRFMPQAVGWSREQLDSLPGLCLHDLMRLPITRLRDFFAQLAPDNDAVKNDGEAQALKMLHAEVMTRLQYLCDVGIGYLTLDRQSRTLSGGEVQRINLTTALGTSLVNTLFVLDEPSIGLHPRDMERITEAMQRLRDAGNTLVVVEHDPAVMFAADRMIDMGPGPGARGGQIVFDGTPEDLRQADTLTGAYLGGRKQVGFGLKRMVTESTPRLILEGAREHNLQDISVDFPLQRLVTITGVSGSGKSTLIQDVLVPALMRHFGKPTDAAGAFERLLGADHLADVMFVDQSPIGKTARSNPVSYVGAWDAIRELFAVAPLSRQRGYTAAKFSFNSGDGRCPTCGGSGFEHVEMQFLSDVYLRCPDCNGTRYRPEILEVKIERNGQPLNVADVLELTVAEAALLFAQDRDVIRALQPIVDVGLEYVKLGQPVPTLSGGEAQRLKLAGFLAEAAKAQSKSKQSLARKGTLFLFDEPTTGLHFEDIAKLMRALRKLLEAGHSLIVIEHNLDVIRASDWLIDLGPEGGDGGGLIVAEGTPEEVRHVKESHTAQALREYDLAMGVGGEAVREVAPMLYKPQRKAQAEKAPQAKNAIEIVNAKEHNLKSLSVDVPRGKFNVVTGVSGSGKSTLAFDILFNEGQRRYLESLNAYARSIVQPAGRPEVDAVYGIPPTVAIEQRLSRGGRKSTVGTTTEVWHFLRLLYVKLGVQHCIHDDAIVQPQTEESIAAQLMTNFRGQTIGLLSPLVVNRKGVYTELADWARPKGYTHLRVDGEFLPTTGFPRIDRFKEHTIELPVASVTVTAANEKELRGHLRQALEIGKGVLHVLSGIENLADAMQGGQSTAGIGALQVFSTQRACPVCATSYAELDPRLFSYNSKHGWCPDCVGTGVKLTKDQRKVYDDTLLADDNRGREVKFEGQEVEDLAEVECPKCHGTRLNPVARAVKFHDEAITDIAQLSVSDVRQWIQGLELTGREADIARDLIPEIQSRLEFLEEVGLNYLTLDRGAPTLSGGEAQRIRLAAQLGSNLQGVCYVLDEPTIGLHARDNQILLNALHKLGDKGNTLVVVEHDEDTIRRADHVIDIGPSAGIRGGRLVAEGTVDDIMAAKDSVTGRYLLHAMRHPFKPRLWVGEGEPPVQPDAINTEAASAGDKEVSDTKLSKAKKKKAVAATENVVQQGSDALHWLTVLGANLHNLQSVEARVPLKRLVAVTGVSGSGKSTLARDVLLSNVAAWVQQRSTKAGRDAMDDGKSPALVGCKGLKGFETIDRVLEVDQTPIGKTPRSCPATYIGFWDTIRKLFAETLEAKARGYAAGRFSFNTGEGRCPACEGQGVRTIEMSFLPDVKVPCEVCHGARFNPETLAVSWRGKSIGDVLKMEVDEAVEFFASMPSIAHPLQLLKDVGLGYLTLGQPSPTLSGGEAQRIKLVTELTKVRDDIGRRGQKAPHTLYVLDEPTVGLHMADVDKLIHVLHRLVDGGHSVVVIEHDLDVIAEADWIIDLGPEGGKDGGRIVATGTPEELVKIGTHTGKALAPVLAR</sequence>
<dbReference type="PROSITE" id="PS00211">
    <property type="entry name" value="ABC_TRANSPORTER_1"/>
    <property type="match status" value="3"/>
</dbReference>
<dbReference type="PANTHER" id="PTHR43152:SF3">
    <property type="entry name" value="UVRABC SYSTEM PROTEIN A"/>
    <property type="match status" value="1"/>
</dbReference>
<evidence type="ECO:0000256" key="2">
    <source>
        <dbReference type="ARBA" id="ARBA00022490"/>
    </source>
</evidence>
<dbReference type="Pfam" id="PF17755">
    <property type="entry name" value="UvrA_DNA-bind"/>
    <property type="match status" value="1"/>
</dbReference>
<keyword evidence="5" id="KW-0547">Nucleotide-binding</keyword>
<evidence type="ECO:0000256" key="5">
    <source>
        <dbReference type="ARBA" id="ARBA00022741"/>
    </source>
</evidence>
<evidence type="ECO:0000256" key="3">
    <source>
        <dbReference type="ARBA" id="ARBA00022723"/>
    </source>
</evidence>
<accession>A0A8B4S080</accession>
<dbReference type="InterPro" id="IPR041102">
    <property type="entry name" value="UvrA_inter"/>
</dbReference>
<evidence type="ECO:0000256" key="7">
    <source>
        <dbReference type="ARBA" id="ARBA00022769"/>
    </source>
</evidence>
<evidence type="ECO:0000256" key="12">
    <source>
        <dbReference type="ARBA" id="ARBA00023125"/>
    </source>
</evidence>